<comment type="similarity">
    <text evidence="2">Belongs to the SusD family.</text>
</comment>
<gene>
    <name evidence="7" type="ORF">MKP09_17150</name>
</gene>
<organism evidence="7 8">
    <name type="scientific">Niabella ginsengisoli</name>
    <dbReference type="NCBI Taxonomy" id="522298"/>
    <lineage>
        <taxon>Bacteria</taxon>
        <taxon>Pseudomonadati</taxon>
        <taxon>Bacteroidota</taxon>
        <taxon>Chitinophagia</taxon>
        <taxon>Chitinophagales</taxon>
        <taxon>Chitinophagaceae</taxon>
        <taxon>Niabella</taxon>
    </lineage>
</organism>
<keyword evidence="8" id="KW-1185">Reference proteome</keyword>
<proteinExistence type="inferred from homology"/>
<evidence type="ECO:0000313" key="7">
    <source>
        <dbReference type="EMBL" id="MCH5599507.1"/>
    </source>
</evidence>
<evidence type="ECO:0000259" key="6">
    <source>
        <dbReference type="Pfam" id="PF07980"/>
    </source>
</evidence>
<reference evidence="7 8" key="1">
    <citation type="submission" date="2022-02" db="EMBL/GenBank/DDBJ databases">
        <authorList>
            <person name="Min J."/>
        </authorList>
    </citation>
    <scope>NUCLEOTIDE SEQUENCE [LARGE SCALE GENOMIC DNA]</scope>
    <source>
        <strain evidence="7 8">GR10-1</strain>
    </source>
</reference>
<comment type="caution">
    <text evidence="7">The sequence shown here is derived from an EMBL/GenBank/DDBJ whole genome shotgun (WGS) entry which is preliminary data.</text>
</comment>
<dbReference type="Gene3D" id="1.25.40.390">
    <property type="match status" value="1"/>
</dbReference>
<keyword evidence="5" id="KW-0998">Cell outer membrane</keyword>
<protein>
    <submittedName>
        <fullName evidence="7">RagB/SusD family nutrient uptake outer membrane protein</fullName>
    </submittedName>
</protein>
<evidence type="ECO:0000256" key="3">
    <source>
        <dbReference type="ARBA" id="ARBA00022729"/>
    </source>
</evidence>
<keyword evidence="3" id="KW-0732">Signal</keyword>
<sequence>MFFNGFATDELFLIKAECLTRLERPDEAMQVLNQLLVKRFDKSSFTPIVVPDGKSALDIILEERRKELCLRGMWRWIDTRRYNAYDDKKIIPQRLIDGQIYSLEPGSLHYAFLIPQAVVDQGSVEQNKR</sequence>
<evidence type="ECO:0000313" key="8">
    <source>
        <dbReference type="Proteomes" id="UP001202248"/>
    </source>
</evidence>
<evidence type="ECO:0000256" key="5">
    <source>
        <dbReference type="ARBA" id="ARBA00023237"/>
    </source>
</evidence>
<keyword evidence="4" id="KW-0472">Membrane</keyword>
<dbReference type="RefSeq" id="WP_240831552.1">
    <property type="nucleotide sequence ID" value="NZ_JAKWBL010000004.1"/>
</dbReference>
<comment type="subcellular location">
    <subcellularLocation>
        <location evidence="1">Cell outer membrane</location>
    </subcellularLocation>
</comment>
<accession>A0ABS9SMB9</accession>
<name>A0ABS9SMB9_9BACT</name>
<dbReference type="SUPFAM" id="SSF48452">
    <property type="entry name" value="TPR-like"/>
    <property type="match status" value="1"/>
</dbReference>
<evidence type="ECO:0000256" key="1">
    <source>
        <dbReference type="ARBA" id="ARBA00004442"/>
    </source>
</evidence>
<dbReference type="EMBL" id="JAKWBL010000004">
    <property type="protein sequence ID" value="MCH5599507.1"/>
    <property type="molecule type" value="Genomic_DNA"/>
</dbReference>
<dbReference type="Pfam" id="PF07980">
    <property type="entry name" value="SusD_RagB"/>
    <property type="match status" value="1"/>
</dbReference>
<dbReference type="Proteomes" id="UP001202248">
    <property type="component" value="Unassembled WGS sequence"/>
</dbReference>
<evidence type="ECO:0000256" key="4">
    <source>
        <dbReference type="ARBA" id="ARBA00023136"/>
    </source>
</evidence>
<dbReference type="InterPro" id="IPR011990">
    <property type="entry name" value="TPR-like_helical_dom_sf"/>
</dbReference>
<evidence type="ECO:0000256" key="2">
    <source>
        <dbReference type="ARBA" id="ARBA00006275"/>
    </source>
</evidence>
<dbReference type="InterPro" id="IPR012944">
    <property type="entry name" value="SusD_RagB_dom"/>
</dbReference>
<feature type="domain" description="RagB/SusD" evidence="6">
    <location>
        <begin position="10"/>
        <end position="88"/>
    </location>
</feature>